<evidence type="ECO:0000313" key="2">
    <source>
        <dbReference type="Proteomes" id="UP000463946"/>
    </source>
</evidence>
<dbReference type="EMBL" id="MN813686">
    <property type="protein sequence ID" value="QHB37371.1"/>
    <property type="molecule type" value="Genomic_DNA"/>
</dbReference>
<keyword evidence="2" id="KW-1185">Reference proteome</keyword>
<gene>
    <name evidence="1" type="primary">69</name>
    <name evidence="1" type="ORF">PBI_BIRDSNEST_69</name>
</gene>
<name>A0A6B9LD79_9CAUD</name>
<proteinExistence type="predicted"/>
<sequence>MPTTTAAKTVAFATGLALGLAIGVPAGGWISEAHADETETHIGSGAAPGPATINLTDFGNIDAIPTCVEEDCSDQPGQIGLWLDRDTGNWWFSTGESSALVIDNTGEGVR</sequence>
<organism evidence="1 2">
    <name type="scientific">Mycobacterium phage BirdsNest</name>
    <dbReference type="NCBI Taxonomy" id="2686231"/>
    <lineage>
        <taxon>Viruses</taxon>
        <taxon>Duplodnaviria</taxon>
        <taxon>Heunggongvirae</taxon>
        <taxon>Uroviricota</taxon>
        <taxon>Caudoviricetes</taxon>
        <taxon>Bclasvirinae</taxon>
        <taxon>Birdsnestvirus</taxon>
        <taxon>Birdsnestvirus birdsnest</taxon>
    </lineage>
</organism>
<reference evidence="1 2" key="1">
    <citation type="submission" date="2019-12" db="EMBL/GenBank/DDBJ databases">
        <authorList>
            <person name="Lauer M.J."/>
            <person name="Curtus N.L."/>
            <person name="Garlena R.A."/>
            <person name="Russell D.A."/>
            <person name="Pope W.H."/>
            <person name="Jacobs-Sera D."/>
            <person name="Hatfull G.F."/>
        </authorList>
    </citation>
    <scope>NUCLEOTIDE SEQUENCE [LARGE SCALE GENOMIC DNA]</scope>
</reference>
<dbReference type="KEGG" id="vg:60320933"/>
<protein>
    <submittedName>
        <fullName evidence="1">Uncharacterized protein</fullName>
    </submittedName>
</protein>
<dbReference type="GeneID" id="60320933"/>
<dbReference type="RefSeq" id="YP_009949528.1">
    <property type="nucleotide sequence ID" value="NC_051581.1"/>
</dbReference>
<dbReference type="Proteomes" id="UP000463946">
    <property type="component" value="Segment"/>
</dbReference>
<evidence type="ECO:0000313" key="1">
    <source>
        <dbReference type="EMBL" id="QHB37371.1"/>
    </source>
</evidence>
<accession>A0A6B9LD79</accession>